<gene>
    <name evidence="2" type="ORF">C8F04DRAFT_1103203</name>
</gene>
<organism evidence="2 3">
    <name type="scientific">Mycena alexandri</name>
    <dbReference type="NCBI Taxonomy" id="1745969"/>
    <lineage>
        <taxon>Eukaryota</taxon>
        <taxon>Fungi</taxon>
        <taxon>Dikarya</taxon>
        <taxon>Basidiomycota</taxon>
        <taxon>Agaricomycotina</taxon>
        <taxon>Agaricomycetes</taxon>
        <taxon>Agaricomycetidae</taxon>
        <taxon>Agaricales</taxon>
        <taxon>Marasmiineae</taxon>
        <taxon>Mycenaceae</taxon>
        <taxon>Mycena</taxon>
    </lineage>
</organism>
<dbReference type="EMBL" id="JARJCM010000061">
    <property type="protein sequence ID" value="KAJ7033917.1"/>
    <property type="molecule type" value="Genomic_DNA"/>
</dbReference>
<sequence>MSAPSSKSRSSNRSSARAGISSSSHASNSNPAAKSSSASSSGTTTLKIVPPPILPRKRAGDAFLVRGRACRQWLWGGSQVSACFVPVSFQNSLWVSFLFTCDSSWDEAMICAALARPLYFGRRFWGGTVLSGRRRRSRRLGLGGFISPSSVRSHSSRKRHILLVSQQGNLCSFILPFSFVARKRLIAFA</sequence>
<name>A0AAD6SUY8_9AGAR</name>
<proteinExistence type="predicted"/>
<keyword evidence="3" id="KW-1185">Reference proteome</keyword>
<evidence type="ECO:0000313" key="2">
    <source>
        <dbReference type="EMBL" id="KAJ7033917.1"/>
    </source>
</evidence>
<feature type="region of interest" description="Disordered" evidence="1">
    <location>
        <begin position="1"/>
        <end position="53"/>
    </location>
</feature>
<feature type="compositionally biased region" description="Low complexity" evidence="1">
    <location>
        <begin position="1"/>
        <end position="41"/>
    </location>
</feature>
<evidence type="ECO:0000313" key="3">
    <source>
        <dbReference type="Proteomes" id="UP001218188"/>
    </source>
</evidence>
<evidence type="ECO:0000256" key="1">
    <source>
        <dbReference type="SAM" id="MobiDB-lite"/>
    </source>
</evidence>
<reference evidence="2" key="1">
    <citation type="submission" date="2023-03" db="EMBL/GenBank/DDBJ databases">
        <title>Massive genome expansion in bonnet fungi (Mycena s.s.) driven by repeated elements and novel gene families across ecological guilds.</title>
        <authorList>
            <consortium name="Lawrence Berkeley National Laboratory"/>
            <person name="Harder C.B."/>
            <person name="Miyauchi S."/>
            <person name="Viragh M."/>
            <person name="Kuo A."/>
            <person name="Thoen E."/>
            <person name="Andreopoulos B."/>
            <person name="Lu D."/>
            <person name="Skrede I."/>
            <person name="Drula E."/>
            <person name="Henrissat B."/>
            <person name="Morin E."/>
            <person name="Kohler A."/>
            <person name="Barry K."/>
            <person name="LaButti K."/>
            <person name="Morin E."/>
            <person name="Salamov A."/>
            <person name="Lipzen A."/>
            <person name="Mereny Z."/>
            <person name="Hegedus B."/>
            <person name="Baldrian P."/>
            <person name="Stursova M."/>
            <person name="Weitz H."/>
            <person name="Taylor A."/>
            <person name="Grigoriev I.V."/>
            <person name="Nagy L.G."/>
            <person name="Martin F."/>
            <person name="Kauserud H."/>
        </authorList>
    </citation>
    <scope>NUCLEOTIDE SEQUENCE</scope>
    <source>
        <strain evidence="2">CBHHK200</strain>
    </source>
</reference>
<accession>A0AAD6SUY8</accession>
<dbReference type="AlphaFoldDB" id="A0AAD6SUY8"/>
<protein>
    <submittedName>
        <fullName evidence="2">Uncharacterized protein</fullName>
    </submittedName>
</protein>
<dbReference type="Proteomes" id="UP001218188">
    <property type="component" value="Unassembled WGS sequence"/>
</dbReference>
<comment type="caution">
    <text evidence="2">The sequence shown here is derived from an EMBL/GenBank/DDBJ whole genome shotgun (WGS) entry which is preliminary data.</text>
</comment>